<feature type="compositionally biased region" description="Polar residues" evidence="1">
    <location>
        <begin position="159"/>
        <end position="168"/>
    </location>
</feature>
<protein>
    <recommendedName>
        <fullName evidence="5">MARVEL domain-containing protein</fullName>
    </recommendedName>
</protein>
<dbReference type="Proteomes" id="UP000266239">
    <property type="component" value="Unassembled WGS sequence"/>
</dbReference>
<dbReference type="EMBL" id="QUTA01008906">
    <property type="protein sequence ID" value="RHY02359.1"/>
    <property type="molecule type" value="Genomic_DNA"/>
</dbReference>
<keyword evidence="2" id="KW-0472">Membrane</keyword>
<comment type="caution">
    <text evidence="3">The sequence shown here is derived from an EMBL/GenBank/DDBJ whole genome shotgun (WGS) entry which is preliminary data.</text>
</comment>
<feature type="region of interest" description="Disordered" evidence="1">
    <location>
        <begin position="158"/>
        <end position="178"/>
    </location>
</feature>
<feature type="transmembrane region" description="Helical" evidence="2">
    <location>
        <begin position="30"/>
        <end position="48"/>
    </location>
</feature>
<sequence length="178" mass="19384">MFAAFAKMTRALLERIVVAHYRQFHVGLRGLQTMLMFVAFITATALTGLSSGDYALVLSYTLLIFGFVWTYVAVKKGGNGGLLPHGTQVTLDWVILIALLVAAIVLSASKWGRLCDLAVNCSAYQACITVLYIGVVVQIFMLLVLHFGRSMEGAEYATDPSTVQTPRTDYQHTADAAT</sequence>
<proteinExistence type="predicted"/>
<name>A0A397A9F7_APHAT</name>
<feature type="transmembrane region" description="Helical" evidence="2">
    <location>
        <begin position="123"/>
        <end position="145"/>
    </location>
</feature>
<keyword evidence="2" id="KW-0812">Transmembrane</keyword>
<gene>
    <name evidence="3" type="ORF">DYB25_011804</name>
</gene>
<evidence type="ECO:0000313" key="4">
    <source>
        <dbReference type="Proteomes" id="UP000266239"/>
    </source>
</evidence>
<evidence type="ECO:0000256" key="1">
    <source>
        <dbReference type="SAM" id="MobiDB-lite"/>
    </source>
</evidence>
<accession>A0A397A9F7</accession>
<dbReference type="AlphaFoldDB" id="A0A397A9F7"/>
<feature type="transmembrane region" description="Helical" evidence="2">
    <location>
        <begin position="54"/>
        <end position="72"/>
    </location>
</feature>
<reference evidence="3 4" key="1">
    <citation type="submission" date="2018-08" db="EMBL/GenBank/DDBJ databases">
        <title>Aphanomyces genome sequencing and annotation.</title>
        <authorList>
            <person name="Minardi D."/>
            <person name="Oidtmann B."/>
            <person name="Van Der Giezen M."/>
            <person name="Studholme D.J."/>
        </authorList>
    </citation>
    <scope>NUCLEOTIDE SEQUENCE [LARGE SCALE GENOMIC DNA]</scope>
    <source>
        <strain evidence="3 4">Yx</strain>
    </source>
</reference>
<feature type="transmembrane region" description="Helical" evidence="2">
    <location>
        <begin position="93"/>
        <end position="111"/>
    </location>
</feature>
<dbReference type="VEuPathDB" id="FungiDB:H257_14057"/>
<evidence type="ECO:0000256" key="2">
    <source>
        <dbReference type="SAM" id="Phobius"/>
    </source>
</evidence>
<evidence type="ECO:0000313" key="3">
    <source>
        <dbReference type="EMBL" id="RHY02359.1"/>
    </source>
</evidence>
<evidence type="ECO:0008006" key="5">
    <source>
        <dbReference type="Google" id="ProtNLM"/>
    </source>
</evidence>
<keyword evidence="2" id="KW-1133">Transmembrane helix</keyword>
<organism evidence="3 4">
    <name type="scientific">Aphanomyces astaci</name>
    <name type="common">Crayfish plague agent</name>
    <dbReference type="NCBI Taxonomy" id="112090"/>
    <lineage>
        <taxon>Eukaryota</taxon>
        <taxon>Sar</taxon>
        <taxon>Stramenopiles</taxon>
        <taxon>Oomycota</taxon>
        <taxon>Saprolegniomycetes</taxon>
        <taxon>Saprolegniales</taxon>
        <taxon>Verrucalvaceae</taxon>
        <taxon>Aphanomyces</taxon>
    </lineage>
</organism>